<organism evidence="2 3">
    <name type="scientific">Sulfurovum zhangzhouensis</name>
    <dbReference type="NCBI Taxonomy" id="3019067"/>
    <lineage>
        <taxon>Bacteria</taxon>
        <taxon>Pseudomonadati</taxon>
        <taxon>Campylobacterota</taxon>
        <taxon>Epsilonproteobacteria</taxon>
        <taxon>Campylobacterales</taxon>
        <taxon>Sulfurovaceae</taxon>
        <taxon>Sulfurovum</taxon>
    </lineage>
</organism>
<name>A0ABT7QVX1_9BACT</name>
<accession>A0ABT7QVX1</accession>
<protein>
    <submittedName>
        <fullName evidence="2">Uncharacterized protein</fullName>
    </submittedName>
</protein>
<comment type="caution">
    <text evidence="2">The sequence shown here is derived from an EMBL/GenBank/DDBJ whole genome shotgun (WGS) entry which is preliminary data.</text>
</comment>
<feature type="chain" id="PRO_5046665647" evidence="1">
    <location>
        <begin position="21"/>
        <end position="45"/>
    </location>
</feature>
<proteinExistence type="predicted"/>
<dbReference type="EMBL" id="JAQIBD010000001">
    <property type="protein sequence ID" value="MDM5270993.1"/>
    <property type="molecule type" value="Genomic_DNA"/>
</dbReference>
<feature type="signal peptide" evidence="1">
    <location>
        <begin position="1"/>
        <end position="20"/>
    </location>
</feature>
<evidence type="ECO:0000313" key="3">
    <source>
        <dbReference type="Proteomes" id="UP001169069"/>
    </source>
</evidence>
<gene>
    <name evidence="2" type="ORF">PGH07_02250</name>
</gene>
<keyword evidence="1" id="KW-0732">Signal</keyword>
<sequence>MKKITLVMLLVLGLASSLSAHHMAQYEDAGIYIDEDSPHLLMTFY</sequence>
<keyword evidence="3" id="KW-1185">Reference proteome</keyword>
<dbReference type="RefSeq" id="WP_289412273.1">
    <property type="nucleotide sequence ID" value="NZ_JAQIBD010000001.1"/>
</dbReference>
<evidence type="ECO:0000256" key="1">
    <source>
        <dbReference type="SAM" id="SignalP"/>
    </source>
</evidence>
<evidence type="ECO:0000313" key="2">
    <source>
        <dbReference type="EMBL" id="MDM5270993.1"/>
    </source>
</evidence>
<dbReference type="Proteomes" id="UP001169069">
    <property type="component" value="Unassembled WGS sequence"/>
</dbReference>
<reference evidence="2" key="1">
    <citation type="submission" date="2023-01" db="EMBL/GenBank/DDBJ databases">
        <title>Sulfurovum sp. zt1-1 genome assembly.</title>
        <authorList>
            <person name="Wang J."/>
        </authorList>
    </citation>
    <scope>NUCLEOTIDE SEQUENCE</scope>
    <source>
        <strain evidence="2">Zt1-1</strain>
    </source>
</reference>